<accession>A0A3L9MHY4</accession>
<evidence type="ECO:0000313" key="3">
    <source>
        <dbReference type="Proteomes" id="UP000275348"/>
    </source>
</evidence>
<evidence type="ECO:0000313" key="2">
    <source>
        <dbReference type="EMBL" id="RLZ12683.1"/>
    </source>
</evidence>
<name>A0A3L9MHY4_9FLAO</name>
<sequence>MKITITKISLLLFTILLFKKILFLNWEFQKVELNSLELLTMVISFGIIFYNWVITNIKNSIIKKSLTILSISFSILFLFQKIPTNNQIIEKIKLSENKEIHIIQLDRSICLGNIEHCRDSIKVTKYNILQKREAL</sequence>
<dbReference type="Proteomes" id="UP000275348">
    <property type="component" value="Unassembled WGS sequence"/>
</dbReference>
<keyword evidence="1" id="KW-0472">Membrane</keyword>
<feature type="transmembrane region" description="Helical" evidence="1">
    <location>
        <begin position="33"/>
        <end position="53"/>
    </location>
</feature>
<proteinExistence type="predicted"/>
<evidence type="ECO:0000256" key="1">
    <source>
        <dbReference type="SAM" id="Phobius"/>
    </source>
</evidence>
<keyword evidence="1" id="KW-1133">Transmembrane helix</keyword>
<keyword evidence="3" id="KW-1185">Reference proteome</keyword>
<protein>
    <submittedName>
        <fullName evidence="2">Uncharacterized protein</fullName>
    </submittedName>
</protein>
<reference evidence="2 3" key="1">
    <citation type="submission" date="2018-10" db="EMBL/GenBank/DDBJ databases">
        <authorList>
            <person name="Chen X."/>
        </authorList>
    </citation>
    <scope>NUCLEOTIDE SEQUENCE [LARGE SCALE GENOMIC DNA]</scope>
    <source>
        <strain evidence="2 3">YIM 102668</strain>
    </source>
</reference>
<dbReference type="AlphaFoldDB" id="A0A3L9MHY4"/>
<comment type="caution">
    <text evidence="2">The sequence shown here is derived from an EMBL/GenBank/DDBJ whole genome shotgun (WGS) entry which is preliminary data.</text>
</comment>
<dbReference type="EMBL" id="RDOJ01000001">
    <property type="protein sequence ID" value="RLZ12683.1"/>
    <property type="molecule type" value="Genomic_DNA"/>
</dbReference>
<organism evidence="2 3">
    <name type="scientific">Faecalibacter macacae</name>
    <dbReference type="NCBI Taxonomy" id="1859289"/>
    <lineage>
        <taxon>Bacteria</taxon>
        <taxon>Pseudomonadati</taxon>
        <taxon>Bacteroidota</taxon>
        <taxon>Flavobacteriia</taxon>
        <taxon>Flavobacteriales</taxon>
        <taxon>Weeksellaceae</taxon>
        <taxon>Faecalibacter</taxon>
    </lineage>
</organism>
<keyword evidence="1" id="KW-0812">Transmembrane</keyword>
<gene>
    <name evidence="2" type="ORF">EAH69_00585</name>
</gene>